<reference evidence="1 2" key="1">
    <citation type="journal article" date="2015" name="Nature">
        <title>rRNA introns, odd ribosomes, and small enigmatic genomes across a large radiation of phyla.</title>
        <authorList>
            <person name="Brown C.T."/>
            <person name="Hug L.A."/>
            <person name="Thomas B.C."/>
            <person name="Sharon I."/>
            <person name="Castelle C.J."/>
            <person name="Singh A."/>
            <person name="Wilkins M.J."/>
            <person name="Williams K.H."/>
            <person name="Banfield J.F."/>
        </authorList>
    </citation>
    <scope>NUCLEOTIDE SEQUENCE [LARGE SCALE GENOMIC DNA]</scope>
</reference>
<proteinExistence type="predicted"/>
<comment type="caution">
    <text evidence="1">The sequence shown here is derived from an EMBL/GenBank/DDBJ whole genome shotgun (WGS) entry which is preliminary data.</text>
</comment>
<accession>A0A0G0GSP9</accession>
<gene>
    <name evidence="1" type="ORF">US50_C0063G0002</name>
</gene>
<evidence type="ECO:0000313" key="1">
    <source>
        <dbReference type="EMBL" id="KKQ34083.1"/>
    </source>
</evidence>
<dbReference type="EMBL" id="LBTF01000063">
    <property type="protein sequence ID" value="KKQ34083.1"/>
    <property type="molecule type" value="Genomic_DNA"/>
</dbReference>
<dbReference type="Proteomes" id="UP000033876">
    <property type="component" value="Unassembled WGS sequence"/>
</dbReference>
<protein>
    <submittedName>
        <fullName evidence="1">Uncharacterized protein</fullName>
    </submittedName>
</protein>
<dbReference type="AlphaFoldDB" id="A0A0G0GSP9"/>
<sequence length="297" mass="35363">MFNPDKFEGKKDPVKSFNEFKEKITFNPLYLPRYSELKDAFSLIENSDMEKYDMETALSRLFVGNDLENTPFEPWNEEFVKQLGFYIDERIKDYKSKDTNTQFNILEVGARDGGLSYFLNDFINRKDFQKDKDLNFIASDNLQNYKKDWKELPNVPLEKIDYKKAIEKFRPSIVVCSYMPSKEDWTEFFRSKKFIKEYILIGDVEFFRDFQKTWGGYAAINSLGKTFLSSSDSNISQEIMNIIKQAEFYKDGFDMFDLKRLDNFQIDHSTYFYTKPLNKNEYKFSGAKSVSFRRRNN</sequence>
<organism evidence="1 2">
    <name type="scientific">Candidatus Nomurabacteria bacterium GW2011_GWB1_37_5</name>
    <dbReference type="NCBI Taxonomy" id="1618742"/>
    <lineage>
        <taxon>Bacteria</taxon>
        <taxon>Candidatus Nomuraibacteriota</taxon>
    </lineage>
</organism>
<evidence type="ECO:0000313" key="2">
    <source>
        <dbReference type="Proteomes" id="UP000033876"/>
    </source>
</evidence>
<name>A0A0G0GSP9_9BACT</name>